<dbReference type="EMBL" id="JBBPBM010000003">
    <property type="protein sequence ID" value="KAK8593123.1"/>
    <property type="molecule type" value="Genomic_DNA"/>
</dbReference>
<dbReference type="Proteomes" id="UP001472677">
    <property type="component" value="Unassembled WGS sequence"/>
</dbReference>
<accession>A0ABR2G2K9</accession>
<protein>
    <submittedName>
        <fullName evidence="1">Uncharacterized protein</fullName>
    </submittedName>
</protein>
<comment type="caution">
    <text evidence="1">The sequence shown here is derived from an EMBL/GenBank/DDBJ whole genome shotgun (WGS) entry which is preliminary data.</text>
</comment>
<sequence length="116" mass="12796">MEDDMIVCNFPNCDEGGNHSFPPVFVDDVGASVGDSTSPKWHLDKAYPKQVNNDEDVGVRKKLDHTAGNLKKQGEAIWVPKKMLLSHPLRMRGVDSQDSYTSQVVGEIVTEVPLMG</sequence>
<proteinExistence type="predicted"/>
<evidence type="ECO:0000313" key="1">
    <source>
        <dbReference type="EMBL" id="KAK8593123.1"/>
    </source>
</evidence>
<evidence type="ECO:0000313" key="2">
    <source>
        <dbReference type="Proteomes" id="UP001472677"/>
    </source>
</evidence>
<reference evidence="1 2" key="1">
    <citation type="journal article" date="2024" name="G3 (Bethesda)">
        <title>Genome assembly of Hibiscus sabdariffa L. provides insights into metabolisms of medicinal natural products.</title>
        <authorList>
            <person name="Kim T."/>
        </authorList>
    </citation>
    <scope>NUCLEOTIDE SEQUENCE [LARGE SCALE GENOMIC DNA]</scope>
    <source>
        <strain evidence="1">TK-2024</strain>
        <tissue evidence="1">Old leaves</tissue>
    </source>
</reference>
<gene>
    <name evidence="1" type="ORF">V6N12_045209</name>
</gene>
<name>A0ABR2G2K9_9ROSI</name>
<keyword evidence="2" id="KW-1185">Reference proteome</keyword>
<organism evidence="1 2">
    <name type="scientific">Hibiscus sabdariffa</name>
    <name type="common">roselle</name>
    <dbReference type="NCBI Taxonomy" id="183260"/>
    <lineage>
        <taxon>Eukaryota</taxon>
        <taxon>Viridiplantae</taxon>
        <taxon>Streptophyta</taxon>
        <taxon>Embryophyta</taxon>
        <taxon>Tracheophyta</taxon>
        <taxon>Spermatophyta</taxon>
        <taxon>Magnoliopsida</taxon>
        <taxon>eudicotyledons</taxon>
        <taxon>Gunneridae</taxon>
        <taxon>Pentapetalae</taxon>
        <taxon>rosids</taxon>
        <taxon>malvids</taxon>
        <taxon>Malvales</taxon>
        <taxon>Malvaceae</taxon>
        <taxon>Malvoideae</taxon>
        <taxon>Hibiscus</taxon>
    </lineage>
</organism>